<accession>E0Y0F2</accession>
<sequence>MAVIKRLNINKFATESDNNAFIEELKQVWLSWSHPSALGKVTVDINKDCKDPKQMTAFVTSLDEDAMKAVDEFAKSVVIPMRDKYQHENIKIDADLIETIYK</sequence>
<reference evidence="1" key="1">
    <citation type="journal article" date="2011" name="Environ. Microbiol.">
        <title>Time-series analyses of Monterey Bay coastal microbial picoplankton using a 'genome proxy' microarray.</title>
        <authorList>
            <person name="Rich V.I."/>
            <person name="Pham V.D."/>
            <person name="Eppley J."/>
            <person name="Shi Y."/>
            <person name="DeLong E.F."/>
        </authorList>
    </citation>
    <scope>NUCLEOTIDE SEQUENCE</scope>
</reference>
<dbReference type="AlphaFoldDB" id="E0Y0F2"/>
<organism evidence="1">
    <name type="scientific">uncultured alpha proteobacterium EB080_L06A09</name>
    <dbReference type="NCBI Taxonomy" id="710794"/>
    <lineage>
        <taxon>Bacteria</taxon>
        <taxon>Pseudomonadati</taxon>
        <taxon>Pseudomonadota</taxon>
        <taxon>Alphaproteobacteria</taxon>
        <taxon>environmental samples</taxon>
    </lineage>
</organism>
<proteinExistence type="predicted"/>
<evidence type="ECO:0000313" key="1">
    <source>
        <dbReference type="EMBL" id="ADI20143.1"/>
    </source>
</evidence>
<protein>
    <submittedName>
        <fullName evidence="1">Uncharacterized protein</fullName>
    </submittedName>
</protein>
<name>E0Y0F2_9PROT</name>
<dbReference type="EMBL" id="GU474938">
    <property type="protein sequence ID" value="ADI20143.1"/>
    <property type="molecule type" value="Genomic_DNA"/>
</dbReference>